<gene>
    <name evidence="3" type="ORF">KIH74_04570</name>
</gene>
<name>A0ABS5TAT7_9ACTN</name>
<feature type="signal peptide" evidence="2">
    <location>
        <begin position="1"/>
        <end position="24"/>
    </location>
</feature>
<sequence length="271" mass="28016">MKAPRKLWSAGPAAALIIFVAALAAPTQAAAATTDVAGSTSVTTVSSAPTADLPPAAVTEPGTYSYAFAAQVPEGGRLRPLTGDAGSSFSSEVLVEDAAGEVVGAYDAPYTVTHDGRQLPTTYRIDGTRLIQTVTLDDTAQVPAYVLFSDYTATGTDSSADSSTGQARTLAVTQVTVPSNYVYDPSLGSLHDYCTSSPDSFGSADFRGPCARHDLCYEAPGDHKTTCDAALKTDLVTNCQYAYSSVNPLRSTCEGVAAVYYAAVSAFGDDT</sequence>
<dbReference type="Pfam" id="PF09056">
    <property type="entry name" value="Phospholip_A2_3"/>
    <property type="match status" value="1"/>
</dbReference>
<evidence type="ECO:0000256" key="2">
    <source>
        <dbReference type="SAM" id="SignalP"/>
    </source>
</evidence>
<dbReference type="SUPFAM" id="SSF48619">
    <property type="entry name" value="Phospholipase A2, PLA2"/>
    <property type="match status" value="1"/>
</dbReference>
<dbReference type="InterPro" id="IPR015141">
    <property type="entry name" value="PLipase_A2_prok/fun"/>
</dbReference>
<evidence type="ECO:0000313" key="4">
    <source>
        <dbReference type="Proteomes" id="UP001197247"/>
    </source>
</evidence>
<feature type="compositionally biased region" description="Low complexity" evidence="1">
    <location>
        <begin position="34"/>
        <end position="51"/>
    </location>
</feature>
<comment type="caution">
    <text evidence="3">The sequence shown here is derived from an EMBL/GenBank/DDBJ whole genome shotgun (WGS) entry which is preliminary data.</text>
</comment>
<feature type="chain" id="PRO_5046741597" description="Phospholipase A2" evidence="2">
    <location>
        <begin position="25"/>
        <end position="271"/>
    </location>
</feature>
<dbReference type="Gene3D" id="1.20.90.10">
    <property type="entry name" value="Phospholipase A2 domain"/>
    <property type="match status" value="1"/>
</dbReference>
<keyword evidence="4" id="KW-1185">Reference proteome</keyword>
<dbReference type="Proteomes" id="UP001197247">
    <property type="component" value="Unassembled WGS sequence"/>
</dbReference>
<dbReference type="RefSeq" id="WP_214154488.1">
    <property type="nucleotide sequence ID" value="NZ_JAHBAY010000002.1"/>
</dbReference>
<proteinExistence type="predicted"/>
<evidence type="ECO:0000256" key="1">
    <source>
        <dbReference type="SAM" id="MobiDB-lite"/>
    </source>
</evidence>
<evidence type="ECO:0000313" key="3">
    <source>
        <dbReference type="EMBL" id="MBT0768183.1"/>
    </source>
</evidence>
<protein>
    <recommendedName>
        <fullName evidence="5">Phospholipase A2</fullName>
    </recommendedName>
</protein>
<dbReference type="InterPro" id="IPR036444">
    <property type="entry name" value="PLipase_A2_dom_sf"/>
</dbReference>
<accession>A0ABS5TAT7</accession>
<evidence type="ECO:0008006" key="5">
    <source>
        <dbReference type="Google" id="ProtNLM"/>
    </source>
</evidence>
<reference evidence="3 4" key="1">
    <citation type="submission" date="2021-05" db="EMBL/GenBank/DDBJ databases">
        <title>Kineosporia and Streptomyces sp. nov. two new marine actinobacteria isolated from Coral.</title>
        <authorList>
            <person name="Buangrab K."/>
            <person name="Sutthacheep M."/>
            <person name="Yeemin T."/>
            <person name="Harunari E."/>
            <person name="Igarashi Y."/>
            <person name="Kanchanasin P."/>
            <person name="Tanasupawat S."/>
            <person name="Phongsopitanun W."/>
        </authorList>
    </citation>
    <scope>NUCLEOTIDE SEQUENCE [LARGE SCALE GENOMIC DNA]</scope>
    <source>
        <strain evidence="3 4">J2-2</strain>
    </source>
</reference>
<dbReference type="EMBL" id="JAHBAY010000002">
    <property type="protein sequence ID" value="MBT0768183.1"/>
    <property type="molecule type" value="Genomic_DNA"/>
</dbReference>
<feature type="region of interest" description="Disordered" evidence="1">
    <location>
        <begin position="34"/>
        <end position="56"/>
    </location>
</feature>
<keyword evidence="2" id="KW-0732">Signal</keyword>
<organism evidence="3 4">
    <name type="scientific">Kineosporia corallincola</name>
    <dbReference type="NCBI Taxonomy" id="2835133"/>
    <lineage>
        <taxon>Bacteria</taxon>
        <taxon>Bacillati</taxon>
        <taxon>Actinomycetota</taxon>
        <taxon>Actinomycetes</taxon>
        <taxon>Kineosporiales</taxon>
        <taxon>Kineosporiaceae</taxon>
        <taxon>Kineosporia</taxon>
    </lineage>
</organism>